<comment type="caution">
    <text evidence="2">The sequence shown here is derived from an EMBL/GenBank/DDBJ whole genome shotgun (WGS) entry which is preliminary data.</text>
</comment>
<organism evidence="2 3">
    <name type="scientific">Zingiber officinale</name>
    <name type="common">Ginger</name>
    <name type="synonym">Amomum zingiber</name>
    <dbReference type="NCBI Taxonomy" id="94328"/>
    <lineage>
        <taxon>Eukaryota</taxon>
        <taxon>Viridiplantae</taxon>
        <taxon>Streptophyta</taxon>
        <taxon>Embryophyta</taxon>
        <taxon>Tracheophyta</taxon>
        <taxon>Spermatophyta</taxon>
        <taxon>Magnoliopsida</taxon>
        <taxon>Liliopsida</taxon>
        <taxon>Zingiberales</taxon>
        <taxon>Zingiberaceae</taxon>
        <taxon>Zingiber</taxon>
    </lineage>
</organism>
<sequence length="140" mass="15509">MTSILFHLHIPLAAAAQLFRGDDFRQSPNLASLVLVPLMPSAAAGVPKYPKVLAVDYCPPSLGDLVSVPILRSSQAHYSVGRGYVAVRAPAVGLFSLKCYDGHEWFNTFIHYLYCDNYVTNIDKSSIGSDDDEYWQKKDL</sequence>
<evidence type="ECO:0000256" key="1">
    <source>
        <dbReference type="SAM" id="SignalP"/>
    </source>
</evidence>
<dbReference type="Proteomes" id="UP000734854">
    <property type="component" value="Unassembled WGS sequence"/>
</dbReference>
<evidence type="ECO:0000313" key="2">
    <source>
        <dbReference type="EMBL" id="KAG6529670.1"/>
    </source>
</evidence>
<name>A0A8J5LQD6_ZINOF</name>
<gene>
    <name evidence="2" type="ORF">ZIOFF_011883</name>
</gene>
<proteinExistence type="predicted"/>
<feature type="chain" id="PRO_5035181584" evidence="1">
    <location>
        <begin position="16"/>
        <end position="140"/>
    </location>
</feature>
<dbReference type="AlphaFoldDB" id="A0A8J5LQD6"/>
<reference evidence="2 3" key="1">
    <citation type="submission" date="2020-08" db="EMBL/GenBank/DDBJ databases">
        <title>Plant Genome Project.</title>
        <authorList>
            <person name="Zhang R.-G."/>
        </authorList>
    </citation>
    <scope>NUCLEOTIDE SEQUENCE [LARGE SCALE GENOMIC DNA]</scope>
    <source>
        <tissue evidence="2">Rhizome</tissue>
    </source>
</reference>
<keyword evidence="1" id="KW-0732">Signal</keyword>
<protein>
    <submittedName>
        <fullName evidence="2">Uncharacterized protein</fullName>
    </submittedName>
</protein>
<feature type="signal peptide" evidence="1">
    <location>
        <begin position="1"/>
        <end position="15"/>
    </location>
</feature>
<accession>A0A8J5LQD6</accession>
<evidence type="ECO:0000313" key="3">
    <source>
        <dbReference type="Proteomes" id="UP000734854"/>
    </source>
</evidence>
<keyword evidence="3" id="KW-1185">Reference proteome</keyword>
<dbReference type="EMBL" id="JACMSC010000003">
    <property type="protein sequence ID" value="KAG6529670.1"/>
    <property type="molecule type" value="Genomic_DNA"/>
</dbReference>